<dbReference type="Pfam" id="PF07690">
    <property type="entry name" value="MFS_1"/>
    <property type="match status" value="1"/>
</dbReference>
<dbReference type="GO" id="GO:0046677">
    <property type="term" value="P:response to antibiotic"/>
    <property type="evidence" value="ECO:0007669"/>
    <property type="project" value="UniProtKB-KW"/>
</dbReference>
<evidence type="ECO:0000259" key="10">
    <source>
        <dbReference type="PROSITE" id="PS50850"/>
    </source>
</evidence>
<dbReference type="PANTHER" id="PTHR42718">
    <property type="entry name" value="MAJOR FACILITATOR SUPERFAMILY MULTIDRUG TRANSPORTER MFSC"/>
    <property type="match status" value="1"/>
</dbReference>
<dbReference type="NCBIfam" id="TIGR00711">
    <property type="entry name" value="efflux_EmrB"/>
    <property type="match status" value="1"/>
</dbReference>
<dbReference type="Gene3D" id="1.20.1250.20">
    <property type="entry name" value="MFS general substrate transporter like domains"/>
    <property type="match status" value="1"/>
</dbReference>
<feature type="transmembrane region" description="Helical" evidence="9">
    <location>
        <begin position="466"/>
        <end position="486"/>
    </location>
</feature>
<feature type="transmembrane region" description="Helical" evidence="9">
    <location>
        <begin position="259"/>
        <end position="278"/>
    </location>
</feature>
<keyword evidence="12" id="KW-1185">Reference proteome</keyword>
<comment type="caution">
    <text evidence="11">The sequence shown here is derived from an EMBL/GenBank/DDBJ whole genome shotgun (WGS) entry which is preliminary data.</text>
</comment>
<feature type="transmembrane region" description="Helical" evidence="9">
    <location>
        <begin position="348"/>
        <end position="374"/>
    </location>
</feature>
<feature type="transmembrane region" description="Helical" evidence="9">
    <location>
        <begin position="97"/>
        <end position="119"/>
    </location>
</feature>
<proteinExistence type="predicted"/>
<evidence type="ECO:0000256" key="2">
    <source>
        <dbReference type="ARBA" id="ARBA00022448"/>
    </source>
</evidence>
<keyword evidence="7" id="KW-0046">Antibiotic resistance</keyword>
<keyword evidence="3" id="KW-1003">Cell membrane</keyword>
<dbReference type="InterPro" id="IPR036259">
    <property type="entry name" value="MFS_trans_sf"/>
</dbReference>
<dbReference type="Gene3D" id="1.20.1720.10">
    <property type="entry name" value="Multidrug resistance protein D"/>
    <property type="match status" value="1"/>
</dbReference>
<dbReference type="EMBL" id="BMUE01000003">
    <property type="protein sequence ID" value="GGW41945.1"/>
    <property type="molecule type" value="Genomic_DNA"/>
</dbReference>
<dbReference type="SUPFAM" id="SSF103473">
    <property type="entry name" value="MFS general substrate transporter"/>
    <property type="match status" value="1"/>
</dbReference>
<comment type="subcellular location">
    <subcellularLocation>
        <location evidence="1">Cell membrane</location>
        <topology evidence="1">Multi-pass membrane protein</topology>
    </subcellularLocation>
</comment>
<evidence type="ECO:0000256" key="6">
    <source>
        <dbReference type="ARBA" id="ARBA00023136"/>
    </source>
</evidence>
<feature type="transmembrane region" description="Helical" evidence="9">
    <location>
        <begin position="158"/>
        <end position="180"/>
    </location>
</feature>
<feature type="compositionally biased region" description="Low complexity" evidence="8">
    <location>
        <begin position="494"/>
        <end position="507"/>
    </location>
</feature>
<feature type="transmembrane region" description="Helical" evidence="9">
    <location>
        <begin position="298"/>
        <end position="316"/>
    </location>
</feature>
<dbReference type="InterPro" id="IPR004638">
    <property type="entry name" value="EmrB-like"/>
</dbReference>
<accession>A0A918J0W2</accession>
<feature type="transmembrane region" description="Helical" evidence="9">
    <location>
        <begin position="395"/>
        <end position="412"/>
    </location>
</feature>
<dbReference type="InterPro" id="IPR011701">
    <property type="entry name" value="MFS"/>
</dbReference>
<feature type="transmembrane region" description="Helical" evidence="9">
    <location>
        <begin position="323"/>
        <end position="342"/>
    </location>
</feature>
<evidence type="ECO:0000256" key="3">
    <source>
        <dbReference type="ARBA" id="ARBA00022475"/>
    </source>
</evidence>
<evidence type="ECO:0000256" key="5">
    <source>
        <dbReference type="ARBA" id="ARBA00022989"/>
    </source>
</evidence>
<dbReference type="PROSITE" id="PS50850">
    <property type="entry name" value="MFS"/>
    <property type="match status" value="1"/>
</dbReference>
<feature type="transmembrane region" description="Helical" evidence="9">
    <location>
        <begin position="217"/>
        <end position="239"/>
    </location>
</feature>
<feature type="domain" description="Major facilitator superfamily (MFS) profile" evidence="10">
    <location>
        <begin position="6"/>
        <end position="487"/>
    </location>
</feature>
<evidence type="ECO:0000256" key="4">
    <source>
        <dbReference type="ARBA" id="ARBA00022692"/>
    </source>
</evidence>
<reference evidence="11" key="1">
    <citation type="journal article" date="2014" name="Int. J. Syst. Evol. Microbiol.">
        <title>Complete genome sequence of Corynebacterium casei LMG S-19264T (=DSM 44701T), isolated from a smear-ripened cheese.</title>
        <authorList>
            <consortium name="US DOE Joint Genome Institute (JGI-PGF)"/>
            <person name="Walter F."/>
            <person name="Albersmeier A."/>
            <person name="Kalinowski J."/>
            <person name="Ruckert C."/>
        </authorList>
    </citation>
    <scope>NUCLEOTIDE SEQUENCE</scope>
    <source>
        <strain evidence="11">JCM 4490</strain>
    </source>
</reference>
<dbReference type="PRINTS" id="PR01036">
    <property type="entry name" value="TCRTETB"/>
</dbReference>
<evidence type="ECO:0000256" key="9">
    <source>
        <dbReference type="SAM" id="Phobius"/>
    </source>
</evidence>
<feature type="transmembrane region" description="Helical" evidence="9">
    <location>
        <begin position="42"/>
        <end position="60"/>
    </location>
</feature>
<feature type="transmembrane region" description="Helical" evidence="9">
    <location>
        <begin position="72"/>
        <end position="91"/>
    </location>
</feature>
<dbReference type="PANTHER" id="PTHR42718:SF49">
    <property type="entry name" value="EXPORT PROTEIN"/>
    <property type="match status" value="1"/>
</dbReference>
<feature type="transmembrane region" description="Helical" evidence="9">
    <location>
        <begin position="192"/>
        <end position="211"/>
    </location>
</feature>
<dbReference type="InterPro" id="IPR020846">
    <property type="entry name" value="MFS_dom"/>
</dbReference>
<keyword evidence="5 9" id="KW-1133">Transmembrane helix</keyword>
<evidence type="ECO:0000313" key="12">
    <source>
        <dbReference type="Proteomes" id="UP000620224"/>
    </source>
</evidence>
<dbReference type="GO" id="GO:0005886">
    <property type="term" value="C:plasma membrane"/>
    <property type="evidence" value="ECO:0007669"/>
    <property type="project" value="UniProtKB-SubCell"/>
</dbReference>
<evidence type="ECO:0000313" key="11">
    <source>
        <dbReference type="EMBL" id="GGW41945.1"/>
    </source>
</evidence>
<evidence type="ECO:0000256" key="1">
    <source>
        <dbReference type="ARBA" id="ARBA00004651"/>
    </source>
</evidence>
<dbReference type="AlphaFoldDB" id="A0A918J0W2"/>
<dbReference type="Proteomes" id="UP000620224">
    <property type="component" value="Unassembled WGS sequence"/>
</dbReference>
<organism evidence="11 12">
    <name type="scientific">Streptomyces lucensis JCM 4490</name>
    <dbReference type="NCBI Taxonomy" id="1306176"/>
    <lineage>
        <taxon>Bacteria</taxon>
        <taxon>Bacillati</taxon>
        <taxon>Actinomycetota</taxon>
        <taxon>Actinomycetes</taxon>
        <taxon>Kitasatosporales</taxon>
        <taxon>Streptomycetaceae</taxon>
        <taxon>Streptomyces</taxon>
    </lineage>
</organism>
<dbReference type="CDD" id="cd17321">
    <property type="entry name" value="MFS_MMR_MDR_like"/>
    <property type="match status" value="1"/>
</dbReference>
<dbReference type="RefSeq" id="WP_190014484.1">
    <property type="nucleotide sequence ID" value="NZ_BMUE01000003.1"/>
</dbReference>
<reference evidence="11" key="2">
    <citation type="submission" date="2020-09" db="EMBL/GenBank/DDBJ databases">
        <authorList>
            <person name="Sun Q."/>
            <person name="Ohkuma M."/>
        </authorList>
    </citation>
    <scope>NUCLEOTIDE SEQUENCE</scope>
    <source>
        <strain evidence="11">JCM 4490</strain>
    </source>
</reference>
<protein>
    <submittedName>
        <fullName evidence="11">MFS transporter</fullName>
    </submittedName>
</protein>
<feature type="transmembrane region" description="Helical" evidence="9">
    <location>
        <begin position="131"/>
        <end position="152"/>
    </location>
</feature>
<keyword evidence="6 9" id="KW-0472">Membrane</keyword>
<name>A0A918J0W2_9ACTN</name>
<evidence type="ECO:0000256" key="8">
    <source>
        <dbReference type="SAM" id="MobiDB-lite"/>
    </source>
</evidence>
<feature type="region of interest" description="Disordered" evidence="8">
    <location>
        <begin position="494"/>
        <end position="514"/>
    </location>
</feature>
<keyword evidence="4 9" id="KW-0812">Transmembrane</keyword>
<dbReference type="GO" id="GO:0022857">
    <property type="term" value="F:transmembrane transporter activity"/>
    <property type="evidence" value="ECO:0007669"/>
    <property type="project" value="InterPro"/>
</dbReference>
<keyword evidence="2" id="KW-0813">Transport</keyword>
<sequence>MRKWWPLAAISLGTFMLLVDVTIVTVALPDMAADFDTTLPDLEWVVDIYALALASLLLGVGSSADRIGRKKVYLWGLIVFTAASLVCAVAPNADVLIAARAVQGLGAAGMFGTTLALLGMHYDGRERGVAFAVWGATNAIAAAAGPVVGGLLTEYLDWRWIFFVNLPVCLIAVVMTLRVVREEKSAAGQRPDVLGILTFTVASGALTFALIRAHSDGWGASLTLTMFAVAVVALALFVVVESRHEHPILDLSLFRRPSFTGIMVSALILQAAAFAYLLFESLWMQSVLGYGPVKAGLYILPMCGAAFVVSILVGRFGPFPPRVSMGVGLALIAGGSALQAMLDAGSSADAIVLGLVVSGLGVGLVTPSLSAAALASVPPERGGMAGGAVNTFRQLGFALGIAVFGVIFQSRIESVLEDNGHVADPHQAAVALSGGQADSIVSAAPAGERAGVEHLVHEAFASGLNVMLGVAAVLGAVAALLAFAMVRVPAGGAPQQGRPAQAAPGQQTRADAAL</sequence>
<gene>
    <name evidence="11" type="ORF">GCM10010503_17780</name>
</gene>
<evidence type="ECO:0000256" key="7">
    <source>
        <dbReference type="ARBA" id="ARBA00023251"/>
    </source>
</evidence>